<dbReference type="Pfam" id="PF01584">
    <property type="entry name" value="CheW"/>
    <property type="match status" value="1"/>
</dbReference>
<evidence type="ECO:0000313" key="2">
    <source>
        <dbReference type="EMBL" id="BDV33022.1"/>
    </source>
</evidence>
<dbReference type="RefSeq" id="WP_202074076.1">
    <property type="nucleotide sequence ID" value="NZ_AP027142.1"/>
</dbReference>
<dbReference type="PROSITE" id="PS50851">
    <property type="entry name" value="CHEW"/>
    <property type="match status" value="1"/>
</dbReference>
<dbReference type="SMART" id="SM00260">
    <property type="entry name" value="CheW"/>
    <property type="match status" value="1"/>
</dbReference>
<evidence type="ECO:0000259" key="1">
    <source>
        <dbReference type="PROSITE" id="PS50851"/>
    </source>
</evidence>
<dbReference type="InterPro" id="IPR036061">
    <property type="entry name" value="CheW-like_dom_sf"/>
</dbReference>
<feature type="domain" description="CheW-like" evidence="1">
    <location>
        <begin position="13"/>
        <end position="153"/>
    </location>
</feature>
<dbReference type="EMBL" id="AP027142">
    <property type="protein sequence ID" value="BDV33022.1"/>
    <property type="molecule type" value="Genomic_DNA"/>
</dbReference>
<dbReference type="PANTHER" id="PTHR22617:SF23">
    <property type="entry name" value="CHEMOTAXIS PROTEIN CHEW"/>
    <property type="match status" value="1"/>
</dbReference>
<dbReference type="InterPro" id="IPR039315">
    <property type="entry name" value="CheW"/>
</dbReference>
<dbReference type="PANTHER" id="PTHR22617">
    <property type="entry name" value="CHEMOTAXIS SENSOR HISTIDINE KINASE-RELATED"/>
    <property type="match status" value="1"/>
</dbReference>
<name>A0ABM8E5B6_9HYPH</name>
<protein>
    <submittedName>
        <fullName evidence="2">Chemotaxis protein CheW</fullName>
    </submittedName>
</protein>
<sequence>MKNRAELTNAQQPSEYIAFHVGEQTFCIDIIAVREIRGWSPATPLPQVPSYIRGVINLRGAVLPVIDLAARLGLPVSEPTPRHAIIVLQHEGAVVGLLVDAVSNILMLAPSAIQPAPEVGADPTRLFIKGIVATEDEVISILIIKNLLPESSEAVAA</sequence>
<gene>
    <name evidence="2" type="primary">cheW</name>
    <name evidence="2" type="ORF">SS37A_05510</name>
</gene>
<dbReference type="InterPro" id="IPR002545">
    <property type="entry name" value="CheW-lke_dom"/>
</dbReference>
<dbReference type="SUPFAM" id="SSF50341">
    <property type="entry name" value="CheW-like"/>
    <property type="match status" value="1"/>
</dbReference>
<reference evidence="2 3" key="1">
    <citation type="journal article" date="2023" name="Int. J. Syst. Evol. Microbiol.">
        <title>Methylocystis iwaonis sp. nov., a type II methane-oxidizing bacterium from surface soil of a rice paddy field in Japan, and emended description of the genus Methylocystis (ex Whittenbury et al. 1970) Bowman et al. 1993.</title>
        <authorList>
            <person name="Kaise H."/>
            <person name="Sawadogo J.B."/>
            <person name="Alam M.S."/>
            <person name="Ueno C."/>
            <person name="Dianou D."/>
            <person name="Shinjo R."/>
            <person name="Asakawa S."/>
        </authorList>
    </citation>
    <scope>NUCLEOTIDE SEQUENCE [LARGE SCALE GENOMIC DNA]</scope>
    <source>
        <strain evidence="2 3">SS37A-Re</strain>
    </source>
</reference>
<evidence type="ECO:0000313" key="3">
    <source>
        <dbReference type="Proteomes" id="UP001317629"/>
    </source>
</evidence>
<organism evidence="2 3">
    <name type="scientific">Methylocystis iwaonis</name>
    <dbReference type="NCBI Taxonomy" id="2885079"/>
    <lineage>
        <taxon>Bacteria</taxon>
        <taxon>Pseudomonadati</taxon>
        <taxon>Pseudomonadota</taxon>
        <taxon>Alphaproteobacteria</taxon>
        <taxon>Hyphomicrobiales</taxon>
        <taxon>Methylocystaceae</taxon>
        <taxon>Methylocystis</taxon>
    </lineage>
</organism>
<dbReference type="CDD" id="cd00732">
    <property type="entry name" value="CheW"/>
    <property type="match status" value="1"/>
</dbReference>
<dbReference type="Proteomes" id="UP001317629">
    <property type="component" value="Chromosome"/>
</dbReference>
<accession>A0ABM8E5B6</accession>
<dbReference type="Gene3D" id="2.40.50.180">
    <property type="entry name" value="CheA-289, Domain 4"/>
    <property type="match status" value="1"/>
</dbReference>
<proteinExistence type="predicted"/>
<dbReference type="Gene3D" id="2.30.30.40">
    <property type="entry name" value="SH3 Domains"/>
    <property type="match status" value="1"/>
</dbReference>
<keyword evidence="3" id="KW-1185">Reference proteome</keyword>